<comment type="function">
    <text evidence="2">Phosphorylase b kinase catalyzes the phosphorylation of serine in certain substrates, including troponin I.</text>
</comment>
<gene>
    <name evidence="4" type="ORF">ACCB02247</name>
</gene>
<sequence length="146" mass="16626">MRCPDGICVNGRELPQQPTLSNMTRSELTFALFVESLLHNIQLPEYRQIIVELLTIVSTILLRNPELSFQKQLNLNKLVEDSFFMYCKDHNLEKNADQSLFFSANYSITTGYLARAVVNNMLTGGCFATINDINDAIENRETCKIT</sequence>
<dbReference type="GO" id="GO:0005977">
    <property type="term" value="P:glycogen metabolic process"/>
    <property type="evidence" value="ECO:0007669"/>
    <property type="project" value="UniProtKB-UniPathway"/>
</dbReference>
<comment type="pathway">
    <text evidence="2">Glycan biosynthesis; glycogen metabolism.</text>
</comment>
<keyword evidence="4" id="KW-0418">Kinase</keyword>
<evidence type="ECO:0000256" key="2">
    <source>
        <dbReference type="RuleBase" id="RU364123"/>
    </source>
</evidence>
<dbReference type="PANTHER" id="PTHR10749">
    <property type="entry name" value="PHOSPHORYLASE B KINASE REGULATORY SUBUNIT"/>
    <property type="match status" value="1"/>
</dbReference>
<organism evidence="4">
    <name type="scientific">Apis cerana</name>
    <name type="common">Indian honeybee</name>
    <dbReference type="NCBI Taxonomy" id="7461"/>
    <lineage>
        <taxon>Eukaryota</taxon>
        <taxon>Metazoa</taxon>
        <taxon>Ecdysozoa</taxon>
        <taxon>Arthropoda</taxon>
        <taxon>Hexapoda</taxon>
        <taxon>Insecta</taxon>
        <taxon>Pterygota</taxon>
        <taxon>Neoptera</taxon>
        <taxon>Endopterygota</taxon>
        <taxon>Hymenoptera</taxon>
        <taxon>Apocrita</taxon>
        <taxon>Aculeata</taxon>
        <taxon>Apoidea</taxon>
        <taxon>Anthophila</taxon>
        <taxon>Apidae</taxon>
        <taxon>Apis</taxon>
    </lineage>
</organism>
<comment type="subcellular location">
    <subcellularLocation>
        <location evidence="2">Cell membrane</location>
        <topology evidence="2">Lipid-anchor</topology>
        <orientation evidence="2">Cytoplasmic side</orientation>
    </subcellularLocation>
</comment>
<accession>V9IE30</accession>
<protein>
    <recommendedName>
        <fullName evidence="2">Phosphorylase b kinase regulatory subunit</fullName>
    </recommendedName>
</protein>
<keyword evidence="2" id="KW-1003">Cell membrane</keyword>
<keyword evidence="2" id="KW-0112">Calmodulin-binding</keyword>
<evidence type="ECO:0000313" key="4">
    <source>
        <dbReference type="EMBL" id="AEY59345.1"/>
    </source>
</evidence>
<dbReference type="UniPathway" id="UPA00163"/>
<comment type="similarity">
    <text evidence="2">Belongs to the phosphorylase b kinase regulatory chain family.</text>
</comment>
<name>V9IE30_APICE</name>
<dbReference type="PANTHER" id="PTHR10749:SF8">
    <property type="entry name" value="PHOSPHORYLASE B KINASE REGULATORY SUBUNIT BETA"/>
    <property type="match status" value="1"/>
</dbReference>
<keyword evidence="2" id="KW-0472">Membrane</keyword>
<dbReference type="GO" id="GO:0005516">
    <property type="term" value="F:calmodulin binding"/>
    <property type="evidence" value="ECO:0007669"/>
    <property type="project" value="UniProtKB-KW"/>
</dbReference>
<keyword evidence="4" id="KW-0808">Transferase</keyword>
<dbReference type="GO" id="GO:0016301">
    <property type="term" value="F:kinase activity"/>
    <property type="evidence" value="ECO:0007669"/>
    <property type="project" value="UniProtKB-KW"/>
</dbReference>
<dbReference type="GO" id="GO:0005964">
    <property type="term" value="C:phosphorylase kinase complex"/>
    <property type="evidence" value="ECO:0007669"/>
    <property type="project" value="TreeGrafter"/>
</dbReference>
<dbReference type="InterPro" id="IPR045583">
    <property type="entry name" value="KPBA/B_C"/>
</dbReference>
<proteinExistence type="evidence at transcript level"/>
<keyword evidence="2" id="KW-0636">Prenylation</keyword>
<dbReference type="Pfam" id="PF19292">
    <property type="entry name" value="KPBB_C"/>
    <property type="match status" value="1"/>
</dbReference>
<keyword evidence="2" id="KW-0449">Lipoprotein</keyword>
<evidence type="ECO:0000256" key="1">
    <source>
        <dbReference type="ARBA" id="ARBA00023277"/>
    </source>
</evidence>
<dbReference type="EMBL" id="JR041041">
    <property type="protein sequence ID" value="AEY59345.1"/>
    <property type="molecule type" value="mRNA"/>
</dbReference>
<reference evidence="4" key="1">
    <citation type="submission" date="2011-11" db="EMBL/GenBank/DDBJ databases">
        <title>Decoding the brain transcriptome of the Eastern honeybee (Apis cerana) based on pyrosequencing.</title>
        <authorList>
            <person name="Sun L."/>
            <person name="Zheng H."/>
            <person name="Wang Y."/>
            <person name="Xie X."/>
            <person name="Zhu Y."/>
            <person name="Gu W."/>
            <person name="Wang S."/>
        </authorList>
    </citation>
    <scope>NUCLEOTIDE SEQUENCE</scope>
    <source>
        <tissue evidence="4">Brain</tissue>
    </source>
</reference>
<dbReference type="InterPro" id="IPR008734">
    <property type="entry name" value="PHK_A/B_su"/>
</dbReference>
<keyword evidence="2" id="KW-0321">Glycogen metabolism</keyword>
<keyword evidence="1 2" id="KW-0119">Carbohydrate metabolism</keyword>
<dbReference type="GO" id="GO:0005886">
    <property type="term" value="C:plasma membrane"/>
    <property type="evidence" value="ECO:0007669"/>
    <property type="project" value="UniProtKB-SubCell"/>
</dbReference>
<evidence type="ECO:0000259" key="3">
    <source>
        <dbReference type="Pfam" id="PF19292"/>
    </source>
</evidence>
<feature type="domain" description="Phosphorylase b kinase regulatory subunit alpha/beta C-terminal" evidence="3">
    <location>
        <begin position="14"/>
        <end position="82"/>
    </location>
</feature>
<dbReference type="AlphaFoldDB" id="V9IE30"/>